<keyword evidence="6 10" id="KW-0472">Membrane</keyword>
<dbReference type="GO" id="GO:0004671">
    <property type="term" value="F:protein C-terminal S-isoprenylcysteine carboxyl O-methyltransferase activity"/>
    <property type="evidence" value="ECO:0007669"/>
    <property type="project" value="TreeGrafter"/>
</dbReference>
<feature type="transmembrane region" description="Helical" evidence="10">
    <location>
        <begin position="228"/>
        <end position="250"/>
    </location>
</feature>
<keyword evidence="3 10" id="KW-0812">Transmembrane</keyword>
<evidence type="ECO:0000313" key="12">
    <source>
        <dbReference type="Proteomes" id="UP001165080"/>
    </source>
</evidence>
<evidence type="ECO:0000256" key="8">
    <source>
        <dbReference type="ARBA" id="ARBA00023264"/>
    </source>
</evidence>
<dbReference type="PANTHER" id="PTHR12714:SF26">
    <property type="entry name" value="ISOPRENYLCYSTEINE CARBOXYLMETHYLTRANSFERASE FAMILY PROTEIN"/>
    <property type="match status" value="1"/>
</dbReference>
<evidence type="ECO:0000313" key="11">
    <source>
        <dbReference type="EMBL" id="GLC60275.1"/>
    </source>
</evidence>
<evidence type="ECO:0000256" key="2">
    <source>
        <dbReference type="ARBA" id="ARBA00022516"/>
    </source>
</evidence>
<evidence type="ECO:0000256" key="5">
    <source>
        <dbReference type="ARBA" id="ARBA00023098"/>
    </source>
</evidence>
<comment type="subcellular location">
    <subcellularLocation>
        <location evidence="1">Endomembrane system</location>
        <topology evidence="1">Multi-pass membrane protein</topology>
    </subcellularLocation>
</comment>
<feature type="region of interest" description="Disordered" evidence="9">
    <location>
        <begin position="32"/>
        <end position="137"/>
    </location>
</feature>
<evidence type="ECO:0000256" key="4">
    <source>
        <dbReference type="ARBA" id="ARBA00022989"/>
    </source>
</evidence>
<evidence type="ECO:0000256" key="10">
    <source>
        <dbReference type="SAM" id="Phobius"/>
    </source>
</evidence>
<keyword evidence="5" id="KW-0443">Lipid metabolism</keyword>
<dbReference type="PANTHER" id="PTHR12714">
    <property type="entry name" value="PROTEIN-S ISOPRENYLCYSTEINE O-METHYLTRANSFERASE"/>
    <property type="match status" value="1"/>
</dbReference>
<dbReference type="EMBL" id="BRXU01000033">
    <property type="protein sequence ID" value="GLC60275.1"/>
    <property type="molecule type" value="Genomic_DNA"/>
</dbReference>
<protein>
    <recommendedName>
        <fullName evidence="13">Protein-S-isoprenylcysteine O-methyltransferase</fullName>
    </recommendedName>
</protein>
<sequence length="300" mass="32211">MQSCLICRSVKAGLPGRGLSRRPITVPRPVVFAGSVSTPEPSPGANESAKAEPQAEQPQQPQTESPATINVEITAVSKAAEEEAQLRTSGGETSGGETSGGEASGGEEREEREEATAAGPSSSLAAHPLEDVPEEEDEDIIASKELVAEVLDGSAFGKRGEQWLVAQLAAIGMLMFPPLTLKGLVDFCATLALTTGLVFMATSFFNLGRNISPLPEPRKKHRLVVSGIYGYVRHPMYGGLLLAGFGLAVLTRNETRLAILALLWWVLENKVSAEEKALSIRYPEYAEYKAKVKKFLPFLY</sequence>
<feature type="transmembrane region" description="Helical" evidence="10">
    <location>
        <begin position="187"/>
        <end position="207"/>
    </location>
</feature>
<evidence type="ECO:0000256" key="6">
    <source>
        <dbReference type="ARBA" id="ARBA00023136"/>
    </source>
</evidence>
<proteinExistence type="predicted"/>
<feature type="compositionally biased region" description="Basic and acidic residues" evidence="9">
    <location>
        <begin position="106"/>
        <end position="115"/>
    </location>
</feature>
<dbReference type="Pfam" id="PF04191">
    <property type="entry name" value="PEMT"/>
    <property type="match status" value="1"/>
</dbReference>
<keyword evidence="4 10" id="KW-1133">Transmembrane helix</keyword>
<dbReference type="GO" id="GO:0005783">
    <property type="term" value="C:endoplasmic reticulum"/>
    <property type="evidence" value="ECO:0007669"/>
    <property type="project" value="TreeGrafter"/>
</dbReference>
<evidence type="ECO:0000256" key="1">
    <source>
        <dbReference type="ARBA" id="ARBA00004127"/>
    </source>
</evidence>
<reference evidence="11 12" key="1">
    <citation type="journal article" date="2023" name="Commun. Biol.">
        <title>Reorganization of the ancestral sex-determining regions during the evolution of trioecy in Pleodorina starrii.</title>
        <authorList>
            <person name="Takahashi K."/>
            <person name="Suzuki S."/>
            <person name="Kawai-Toyooka H."/>
            <person name="Yamamoto K."/>
            <person name="Hamaji T."/>
            <person name="Ootsuki R."/>
            <person name="Yamaguchi H."/>
            <person name="Kawachi M."/>
            <person name="Higashiyama T."/>
            <person name="Nozaki H."/>
        </authorList>
    </citation>
    <scope>NUCLEOTIDE SEQUENCE [LARGE SCALE GENOMIC DNA]</scope>
    <source>
        <strain evidence="11 12">NIES-4479</strain>
    </source>
</reference>
<keyword evidence="7" id="KW-0594">Phospholipid biosynthesis</keyword>
<name>A0A9W6BYN6_9CHLO</name>
<organism evidence="11 12">
    <name type="scientific">Pleodorina starrii</name>
    <dbReference type="NCBI Taxonomy" id="330485"/>
    <lineage>
        <taxon>Eukaryota</taxon>
        <taxon>Viridiplantae</taxon>
        <taxon>Chlorophyta</taxon>
        <taxon>core chlorophytes</taxon>
        <taxon>Chlorophyceae</taxon>
        <taxon>CS clade</taxon>
        <taxon>Chlamydomonadales</taxon>
        <taxon>Volvocaceae</taxon>
        <taxon>Pleodorina</taxon>
    </lineage>
</organism>
<dbReference type="InterPro" id="IPR007318">
    <property type="entry name" value="Phopholipid_MeTrfase"/>
</dbReference>
<keyword evidence="12" id="KW-1185">Reference proteome</keyword>
<dbReference type="AlphaFoldDB" id="A0A9W6BYN6"/>
<evidence type="ECO:0008006" key="13">
    <source>
        <dbReference type="Google" id="ProtNLM"/>
    </source>
</evidence>
<evidence type="ECO:0000256" key="3">
    <source>
        <dbReference type="ARBA" id="ARBA00022692"/>
    </source>
</evidence>
<keyword evidence="8" id="KW-1208">Phospholipid metabolism</keyword>
<dbReference type="OrthoDB" id="422086at2759"/>
<evidence type="ECO:0000256" key="7">
    <source>
        <dbReference type="ARBA" id="ARBA00023209"/>
    </source>
</evidence>
<comment type="caution">
    <text evidence="11">The sequence shown here is derived from an EMBL/GenBank/DDBJ whole genome shotgun (WGS) entry which is preliminary data.</text>
</comment>
<dbReference type="GO" id="GO:0008654">
    <property type="term" value="P:phospholipid biosynthetic process"/>
    <property type="evidence" value="ECO:0007669"/>
    <property type="project" value="UniProtKB-KW"/>
</dbReference>
<evidence type="ECO:0000256" key="9">
    <source>
        <dbReference type="SAM" id="MobiDB-lite"/>
    </source>
</evidence>
<accession>A0A9W6BYN6</accession>
<dbReference type="Proteomes" id="UP001165080">
    <property type="component" value="Unassembled WGS sequence"/>
</dbReference>
<feature type="compositionally biased region" description="Low complexity" evidence="9">
    <location>
        <begin position="47"/>
        <end position="68"/>
    </location>
</feature>
<dbReference type="Gene3D" id="1.20.120.1630">
    <property type="match status" value="1"/>
</dbReference>
<gene>
    <name evidence="11" type="primary">PLEST007532</name>
    <name evidence="11" type="ORF">PLESTB_001593300</name>
</gene>
<feature type="compositionally biased region" description="Gly residues" evidence="9">
    <location>
        <begin position="92"/>
        <end position="104"/>
    </location>
</feature>
<keyword evidence="2" id="KW-0444">Lipid biosynthesis</keyword>